<protein>
    <submittedName>
        <fullName evidence="1">Uncharacterized protein</fullName>
    </submittedName>
</protein>
<evidence type="ECO:0000313" key="1">
    <source>
        <dbReference type="EMBL" id="GJS66552.1"/>
    </source>
</evidence>
<dbReference type="Proteomes" id="UP001151760">
    <property type="component" value="Unassembled WGS sequence"/>
</dbReference>
<gene>
    <name evidence="1" type="ORF">Tco_0681116</name>
</gene>
<dbReference type="EMBL" id="BQNB010009656">
    <property type="protein sequence ID" value="GJS66552.1"/>
    <property type="molecule type" value="Genomic_DNA"/>
</dbReference>
<keyword evidence="2" id="KW-1185">Reference proteome</keyword>
<evidence type="ECO:0000313" key="2">
    <source>
        <dbReference type="Proteomes" id="UP001151760"/>
    </source>
</evidence>
<reference evidence="1" key="2">
    <citation type="submission" date="2022-01" db="EMBL/GenBank/DDBJ databases">
        <authorList>
            <person name="Yamashiro T."/>
            <person name="Shiraishi A."/>
            <person name="Satake H."/>
            <person name="Nakayama K."/>
        </authorList>
    </citation>
    <scope>NUCLEOTIDE SEQUENCE</scope>
</reference>
<name>A0ABQ4XP21_9ASTR</name>
<proteinExistence type="predicted"/>
<accession>A0ABQ4XP21</accession>
<comment type="caution">
    <text evidence="1">The sequence shown here is derived from an EMBL/GenBank/DDBJ whole genome shotgun (WGS) entry which is preliminary data.</text>
</comment>
<organism evidence="1 2">
    <name type="scientific">Tanacetum coccineum</name>
    <dbReference type="NCBI Taxonomy" id="301880"/>
    <lineage>
        <taxon>Eukaryota</taxon>
        <taxon>Viridiplantae</taxon>
        <taxon>Streptophyta</taxon>
        <taxon>Embryophyta</taxon>
        <taxon>Tracheophyta</taxon>
        <taxon>Spermatophyta</taxon>
        <taxon>Magnoliopsida</taxon>
        <taxon>eudicotyledons</taxon>
        <taxon>Gunneridae</taxon>
        <taxon>Pentapetalae</taxon>
        <taxon>asterids</taxon>
        <taxon>campanulids</taxon>
        <taxon>Asterales</taxon>
        <taxon>Asteraceae</taxon>
        <taxon>Asteroideae</taxon>
        <taxon>Anthemideae</taxon>
        <taxon>Anthemidinae</taxon>
        <taxon>Tanacetum</taxon>
    </lineage>
</organism>
<sequence>MNRAGGGRVGRVVKVEVDQRCEGNGNDDGKPVWMAQNKLFAIQRAEIVDLNNEEHTLGLTVEQFQKWLRTH</sequence>
<reference evidence="1" key="1">
    <citation type="journal article" date="2022" name="Int. J. Mol. Sci.">
        <title>Draft Genome of Tanacetum Coccineum: Genomic Comparison of Closely Related Tanacetum-Family Plants.</title>
        <authorList>
            <person name="Yamashiro T."/>
            <person name="Shiraishi A."/>
            <person name="Nakayama K."/>
            <person name="Satake H."/>
        </authorList>
    </citation>
    <scope>NUCLEOTIDE SEQUENCE</scope>
</reference>